<organism evidence="6 7">
    <name type="scientific">Ponticaulis profundi</name>
    <dbReference type="NCBI Taxonomy" id="2665222"/>
    <lineage>
        <taxon>Bacteria</taxon>
        <taxon>Pseudomonadati</taxon>
        <taxon>Pseudomonadota</taxon>
        <taxon>Alphaproteobacteria</taxon>
        <taxon>Hyphomonadales</taxon>
        <taxon>Hyphomonadaceae</taxon>
        <taxon>Ponticaulis</taxon>
    </lineage>
</organism>
<dbReference type="SUPFAM" id="SSF64518">
    <property type="entry name" value="Phase 1 flagellin"/>
    <property type="match status" value="1"/>
</dbReference>
<dbReference type="InterPro" id="IPR001029">
    <property type="entry name" value="Flagellin_N"/>
</dbReference>
<evidence type="ECO:0000259" key="5">
    <source>
        <dbReference type="Pfam" id="PF00700"/>
    </source>
</evidence>
<dbReference type="PANTHER" id="PTHR42792">
    <property type="entry name" value="FLAGELLIN"/>
    <property type="match status" value="1"/>
</dbReference>
<reference evidence="7" key="1">
    <citation type="journal article" date="2019" name="Int. J. Syst. Evol. Microbiol.">
        <title>The Global Catalogue of Microorganisms (GCM) 10K type strain sequencing project: providing services to taxonomists for standard genome sequencing and annotation.</title>
        <authorList>
            <consortium name="The Broad Institute Genomics Platform"/>
            <consortium name="The Broad Institute Genome Sequencing Center for Infectious Disease"/>
            <person name="Wu L."/>
            <person name="Ma J."/>
        </authorList>
    </citation>
    <scope>NUCLEOTIDE SEQUENCE [LARGE SCALE GENOMIC DNA]</scope>
    <source>
        <strain evidence="7">CGMCC-1.15741</strain>
    </source>
</reference>
<sequence>MVSSIHTNSAAMSALQTLAGTNSELETAQNRVSSGYKVAGSRDNSAVYAVAQNMRGDVAALTSVSASLDRANSITDVAIAAGEAISDLLIEMREKAVSAKDPSIDSIAREAYNNDFKALIDQIGKIIRTAEFDGANLLDNSLTNGIAFLADAQAVETLSVSSEDFSFSGAILTFGTTDSLGTVALASAAVTAVNASLNNVNAALSRLGSSANQIDAHLNFVSKLTDSLDAGIGFLVDADLSKESARLQALQVKQQLGVQALSIANQNPQTILSLFQG</sequence>
<comment type="caution">
    <text evidence="6">The sequence shown here is derived from an EMBL/GenBank/DDBJ whole genome shotgun (WGS) entry which is preliminary data.</text>
</comment>
<feature type="domain" description="Flagellin N-terminal" evidence="4">
    <location>
        <begin position="5"/>
        <end position="141"/>
    </location>
</feature>
<gene>
    <name evidence="6" type="ORF">ACFQDM_01310</name>
</gene>
<evidence type="ECO:0000256" key="3">
    <source>
        <dbReference type="RuleBase" id="RU362073"/>
    </source>
</evidence>
<dbReference type="InterPro" id="IPR046358">
    <property type="entry name" value="Flagellin_C"/>
</dbReference>
<evidence type="ECO:0000259" key="4">
    <source>
        <dbReference type="Pfam" id="PF00669"/>
    </source>
</evidence>
<keyword evidence="6" id="KW-0282">Flagellum</keyword>
<keyword evidence="6" id="KW-0969">Cilium</keyword>
<evidence type="ECO:0000256" key="1">
    <source>
        <dbReference type="ARBA" id="ARBA00005709"/>
    </source>
</evidence>
<dbReference type="InterPro" id="IPR001492">
    <property type="entry name" value="Flagellin"/>
</dbReference>
<keyword evidence="6" id="KW-0966">Cell projection</keyword>
<feature type="domain" description="Flagellin C-terminal" evidence="5">
    <location>
        <begin position="191"/>
        <end position="275"/>
    </location>
</feature>
<dbReference type="Proteomes" id="UP001596303">
    <property type="component" value="Unassembled WGS sequence"/>
</dbReference>
<proteinExistence type="inferred from homology"/>
<dbReference type="RefSeq" id="WP_377374439.1">
    <property type="nucleotide sequence ID" value="NZ_JBHSSW010000002.1"/>
</dbReference>
<dbReference type="Pfam" id="PF00700">
    <property type="entry name" value="Flagellin_C"/>
    <property type="match status" value="1"/>
</dbReference>
<dbReference type="PANTHER" id="PTHR42792:SF2">
    <property type="entry name" value="FLAGELLIN"/>
    <property type="match status" value="1"/>
</dbReference>
<evidence type="ECO:0000313" key="7">
    <source>
        <dbReference type="Proteomes" id="UP001596303"/>
    </source>
</evidence>
<keyword evidence="7" id="KW-1185">Reference proteome</keyword>
<evidence type="ECO:0000313" key="6">
    <source>
        <dbReference type="EMBL" id="MFC6196693.1"/>
    </source>
</evidence>
<name>A0ABW1S5A4_9PROT</name>
<dbReference type="Gene3D" id="1.20.1330.10">
    <property type="entry name" value="f41 fragment of flagellin, N-terminal domain"/>
    <property type="match status" value="1"/>
</dbReference>
<dbReference type="EMBL" id="JBHSSW010000002">
    <property type="protein sequence ID" value="MFC6196693.1"/>
    <property type="molecule type" value="Genomic_DNA"/>
</dbReference>
<evidence type="ECO:0000256" key="2">
    <source>
        <dbReference type="ARBA" id="ARBA00023143"/>
    </source>
</evidence>
<keyword evidence="3" id="KW-0964">Secreted</keyword>
<protein>
    <recommendedName>
        <fullName evidence="3">Flagellin</fullName>
    </recommendedName>
</protein>
<comment type="function">
    <text evidence="3">Flagellin is the subunit protein which polymerizes to form the filaments of bacterial flagella.</text>
</comment>
<accession>A0ABW1S5A4</accession>
<dbReference type="Pfam" id="PF00669">
    <property type="entry name" value="Flagellin_N"/>
    <property type="match status" value="1"/>
</dbReference>
<comment type="similarity">
    <text evidence="1 3">Belongs to the bacterial flagellin family.</text>
</comment>
<comment type="subcellular location">
    <subcellularLocation>
        <location evidence="3">Secreted</location>
    </subcellularLocation>
    <subcellularLocation>
        <location evidence="3">Bacterial flagellum</location>
    </subcellularLocation>
</comment>
<keyword evidence="2 3" id="KW-0975">Bacterial flagellum</keyword>